<sequence>MKEYTTAKKFQVNIQGVSCDEPQTRGSCGENAVYRAHEICQSCMNSTQCKLIACEYRCVCRDGYIFNKNSNSCIQVISITDSAMSSFEPSNENFVTATSPGKVKCGENMEHNKISSLCHIPFIKSIYTFFKSDGCKLTCICKKGYKKDVENSCKLEASVSYCTLLNKPCDARSVYRLDKIIIKNGDVICRLKCEKKNEFYNFQNLTEK</sequence>
<accession>A0A0N4UKC1</accession>
<gene>
    <name evidence="1" type="ORF">DME_LOCUS2233</name>
</gene>
<evidence type="ECO:0000313" key="3">
    <source>
        <dbReference type="Proteomes" id="UP000274756"/>
    </source>
</evidence>
<dbReference type="OrthoDB" id="6236007at2759"/>
<evidence type="ECO:0000313" key="2">
    <source>
        <dbReference type="Proteomes" id="UP000038040"/>
    </source>
</evidence>
<dbReference type="WBParaSite" id="DME_0000815701-mRNA-1">
    <property type="protein sequence ID" value="DME_0000815701-mRNA-1"/>
    <property type="gene ID" value="DME_0000815701"/>
</dbReference>
<keyword evidence="3" id="KW-1185">Reference proteome</keyword>
<evidence type="ECO:0000313" key="4">
    <source>
        <dbReference type="WBParaSite" id="DME_0000815701-mRNA-1"/>
    </source>
</evidence>
<dbReference type="AlphaFoldDB" id="A0A0N4UKC1"/>
<protein>
    <submittedName>
        <fullName evidence="4">TIL domain-containing protein</fullName>
    </submittedName>
</protein>
<dbReference type="Proteomes" id="UP000274756">
    <property type="component" value="Unassembled WGS sequence"/>
</dbReference>
<dbReference type="Proteomes" id="UP000038040">
    <property type="component" value="Unplaced"/>
</dbReference>
<proteinExistence type="predicted"/>
<dbReference type="EMBL" id="UYYG01000051">
    <property type="protein sequence ID" value="VDN52260.1"/>
    <property type="molecule type" value="Genomic_DNA"/>
</dbReference>
<evidence type="ECO:0000313" key="1">
    <source>
        <dbReference type="EMBL" id="VDN52260.1"/>
    </source>
</evidence>
<reference evidence="1 3" key="2">
    <citation type="submission" date="2018-11" db="EMBL/GenBank/DDBJ databases">
        <authorList>
            <consortium name="Pathogen Informatics"/>
        </authorList>
    </citation>
    <scope>NUCLEOTIDE SEQUENCE [LARGE SCALE GENOMIC DNA]</scope>
</reference>
<name>A0A0N4UKC1_DRAME</name>
<organism evidence="2 4">
    <name type="scientific">Dracunculus medinensis</name>
    <name type="common">Guinea worm</name>
    <dbReference type="NCBI Taxonomy" id="318479"/>
    <lineage>
        <taxon>Eukaryota</taxon>
        <taxon>Metazoa</taxon>
        <taxon>Ecdysozoa</taxon>
        <taxon>Nematoda</taxon>
        <taxon>Chromadorea</taxon>
        <taxon>Rhabditida</taxon>
        <taxon>Spirurina</taxon>
        <taxon>Dracunculoidea</taxon>
        <taxon>Dracunculidae</taxon>
        <taxon>Dracunculus</taxon>
    </lineage>
</organism>
<reference evidence="4" key="1">
    <citation type="submission" date="2017-02" db="UniProtKB">
        <authorList>
            <consortium name="WormBaseParasite"/>
        </authorList>
    </citation>
    <scope>IDENTIFICATION</scope>
</reference>